<evidence type="ECO:0000313" key="2">
    <source>
        <dbReference type="WBParaSite" id="HCON_00033960-00001"/>
    </source>
</evidence>
<organism evidence="1 2">
    <name type="scientific">Haemonchus contortus</name>
    <name type="common">Barber pole worm</name>
    <dbReference type="NCBI Taxonomy" id="6289"/>
    <lineage>
        <taxon>Eukaryota</taxon>
        <taxon>Metazoa</taxon>
        <taxon>Ecdysozoa</taxon>
        <taxon>Nematoda</taxon>
        <taxon>Chromadorea</taxon>
        <taxon>Rhabditida</taxon>
        <taxon>Rhabditina</taxon>
        <taxon>Rhabditomorpha</taxon>
        <taxon>Strongyloidea</taxon>
        <taxon>Trichostrongylidae</taxon>
        <taxon>Haemonchus</taxon>
    </lineage>
</organism>
<accession>A0A7I4XZQ7</accession>
<dbReference type="AlphaFoldDB" id="A0A7I4XZQ7"/>
<reference evidence="2" key="1">
    <citation type="submission" date="2020-12" db="UniProtKB">
        <authorList>
            <consortium name="WormBaseParasite"/>
        </authorList>
    </citation>
    <scope>IDENTIFICATION</scope>
    <source>
        <strain evidence="2">MHco3</strain>
    </source>
</reference>
<sequence length="98" mass="10449">MDASTKLNSDALLVGGYWTVAIGLNTASGGVGLLVDCRLLCLRLGGDISGVLSSILPWSPLDRTEILHSVGTQTVLRLITGPTNEEKIDDEKELVKKE</sequence>
<dbReference type="Proteomes" id="UP000025227">
    <property type="component" value="Unplaced"/>
</dbReference>
<proteinExistence type="predicted"/>
<dbReference type="WBParaSite" id="HCON_00033960-00001">
    <property type="protein sequence ID" value="HCON_00033960-00001"/>
    <property type="gene ID" value="HCON_00033960"/>
</dbReference>
<protein>
    <submittedName>
        <fullName evidence="2">Uncharacterized protein</fullName>
    </submittedName>
</protein>
<evidence type="ECO:0000313" key="1">
    <source>
        <dbReference type="Proteomes" id="UP000025227"/>
    </source>
</evidence>
<name>A0A7I4XZQ7_HAECO</name>
<keyword evidence="1" id="KW-1185">Reference proteome</keyword>